<dbReference type="InterPro" id="IPR016379">
    <property type="entry name" value="T3SS_Ca_resp_chp_LcrH/SycD_sub"/>
</dbReference>
<proteinExistence type="predicted"/>
<accession>A0A1R1JKN8</accession>
<comment type="caution">
    <text evidence="1">The sequence shown here is derived from an EMBL/GenBank/DDBJ whole genome shotgun (WGS) entry which is preliminary data.</text>
</comment>
<dbReference type="PIRSF" id="PIRSF003165">
    <property type="entry name" value="Chaperone_SicA"/>
    <property type="match status" value="1"/>
</dbReference>
<dbReference type="RefSeq" id="WP_076415988.1">
    <property type="nucleotide sequence ID" value="NZ_AP028040.1"/>
</dbReference>
<dbReference type="InterPro" id="IPR005415">
    <property type="entry name" value="T3SS_Ca_resp_chp_LcrH/SycD"/>
</dbReference>
<dbReference type="Proteomes" id="UP000187251">
    <property type="component" value="Unassembled WGS sequence"/>
</dbReference>
<dbReference type="AlphaFoldDB" id="A0A1R1JKN8"/>
<name>A0A1R1JKN8_ALCXX</name>
<dbReference type="SUPFAM" id="SSF48452">
    <property type="entry name" value="TPR-like"/>
    <property type="match status" value="1"/>
</dbReference>
<dbReference type="PRINTS" id="PR01595">
    <property type="entry name" value="SYCDCHAPRONE"/>
</dbReference>
<reference evidence="1 2" key="1">
    <citation type="submission" date="2016-09" db="EMBL/GenBank/DDBJ databases">
        <title>Phylogenomics of Achromobacter.</title>
        <authorList>
            <person name="Jeukens J."/>
            <person name="Freschi L."/>
            <person name="Vincent A.T."/>
            <person name="Emond-Rheault J.-G."/>
            <person name="Kukavica-Ibrulj I."/>
            <person name="Charette S.J."/>
            <person name="Levesque R.C."/>
        </authorList>
    </citation>
    <scope>NUCLEOTIDE SEQUENCE [LARGE SCALE GENOMIC DNA]</scope>
    <source>
        <strain evidence="1 2">AUS488</strain>
    </source>
</reference>
<evidence type="ECO:0000313" key="1">
    <source>
        <dbReference type="EMBL" id="OMG76759.1"/>
    </source>
</evidence>
<protein>
    <submittedName>
        <fullName evidence="1">CesD/SycD/LcrH family type III secretion system chaperone</fullName>
    </submittedName>
</protein>
<evidence type="ECO:0000313" key="2">
    <source>
        <dbReference type="Proteomes" id="UP000187251"/>
    </source>
</evidence>
<dbReference type="Gene3D" id="1.25.40.10">
    <property type="entry name" value="Tetratricopeptide repeat domain"/>
    <property type="match status" value="1"/>
</dbReference>
<dbReference type="EMBL" id="MJMN01000063">
    <property type="protein sequence ID" value="OMG76759.1"/>
    <property type="molecule type" value="Genomic_DNA"/>
</dbReference>
<dbReference type="OrthoDB" id="8908818at2"/>
<gene>
    <name evidence="1" type="ORF">BIZ92_17015</name>
</gene>
<dbReference type="InterPro" id="IPR011990">
    <property type="entry name" value="TPR-like_helical_dom_sf"/>
</dbReference>
<dbReference type="NCBIfam" id="TIGR02552">
    <property type="entry name" value="LcrH_SycD"/>
    <property type="match status" value="1"/>
</dbReference>
<sequence>MNQREQTDAGAQDLQTAAEDLSTMLRLGGTLGSGFGITEAECDALYQLGHGLYEQGRYSDAFKAFSMLVIYDHLEPRYLMALGGAQQMLSRYQDALLQYGAAALIRLDDPRPVFHSAECLIAMGRLAEAAESLDLALTLCEGPAHASLRVRAETLRQALQMKMQ</sequence>
<organism evidence="1 2">
    <name type="scientific">Alcaligenes xylosoxydans xylosoxydans</name>
    <name type="common">Achromobacter xylosoxidans</name>
    <dbReference type="NCBI Taxonomy" id="85698"/>
    <lineage>
        <taxon>Bacteria</taxon>
        <taxon>Pseudomonadati</taxon>
        <taxon>Pseudomonadota</taxon>
        <taxon>Betaproteobacteria</taxon>
        <taxon>Burkholderiales</taxon>
        <taxon>Alcaligenaceae</taxon>
        <taxon>Achromobacter</taxon>
    </lineage>
</organism>